<dbReference type="SUPFAM" id="SSF103088">
    <property type="entry name" value="OmpA-like"/>
    <property type="match status" value="1"/>
</dbReference>
<evidence type="ECO:0000256" key="1">
    <source>
        <dbReference type="ARBA" id="ARBA00004442"/>
    </source>
</evidence>
<reference evidence="8" key="2">
    <citation type="journal article" date="2017" name="Stand. Genomic Sci.">
        <title>Complete genome sequence of the sulfur-oxidizing chemolithoautotrophic Sulfurovum lithotrophicum 42BKTT.</title>
        <authorList>
            <person name="Jeon W."/>
            <person name="Priscilla L."/>
            <person name="Park G."/>
            <person name="Lee H."/>
            <person name="Lee N."/>
            <person name="Lee D."/>
            <person name="Kwon H."/>
            <person name="Ahn I."/>
            <person name="Lee C."/>
            <person name="Lee H."/>
            <person name="Ahn J."/>
        </authorList>
    </citation>
    <scope>NUCLEOTIDE SEQUENCE [LARGE SCALE GENOMIC DNA]</scope>
    <source>
        <strain evidence="8">ATCC BAA-797 / 42BKT</strain>
    </source>
</reference>
<evidence type="ECO:0000256" key="5">
    <source>
        <dbReference type="SAM" id="SignalP"/>
    </source>
</evidence>
<dbReference type="OrthoDB" id="9805566at2"/>
<dbReference type="AlphaFoldDB" id="A0A7U4RR74"/>
<organism evidence="7 8">
    <name type="scientific">Sulfurovum lithotrophicum</name>
    <dbReference type="NCBI Taxonomy" id="206403"/>
    <lineage>
        <taxon>Bacteria</taxon>
        <taxon>Pseudomonadati</taxon>
        <taxon>Campylobacterota</taxon>
        <taxon>Epsilonproteobacteria</taxon>
        <taxon>Campylobacterales</taxon>
        <taxon>Sulfurovaceae</taxon>
        <taxon>Sulfurovum</taxon>
    </lineage>
</organism>
<dbReference type="InterPro" id="IPR050330">
    <property type="entry name" value="Bact_OuterMem_StrucFunc"/>
</dbReference>
<name>A0A7U4RR74_9BACT</name>
<evidence type="ECO:0000256" key="4">
    <source>
        <dbReference type="PROSITE-ProRule" id="PRU00473"/>
    </source>
</evidence>
<feature type="domain" description="OmpA-like" evidence="6">
    <location>
        <begin position="108"/>
        <end position="224"/>
    </location>
</feature>
<feature type="chain" id="PRO_5030521872" description="OmpA-like domain-containing protein" evidence="5">
    <location>
        <begin position="24"/>
        <end position="232"/>
    </location>
</feature>
<evidence type="ECO:0000256" key="2">
    <source>
        <dbReference type="ARBA" id="ARBA00023136"/>
    </source>
</evidence>
<dbReference type="Gene3D" id="3.30.1330.60">
    <property type="entry name" value="OmpA-like domain"/>
    <property type="match status" value="1"/>
</dbReference>
<dbReference type="PANTHER" id="PTHR30329">
    <property type="entry name" value="STATOR ELEMENT OF FLAGELLAR MOTOR COMPLEX"/>
    <property type="match status" value="1"/>
</dbReference>
<protein>
    <recommendedName>
        <fullName evidence="6">OmpA-like domain-containing protein</fullName>
    </recommendedName>
</protein>
<keyword evidence="5" id="KW-0732">Signal</keyword>
<dbReference type="PROSITE" id="PS51257">
    <property type="entry name" value="PROKAR_LIPOPROTEIN"/>
    <property type="match status" value="1"/>
</dbReference>
<evidence type="ECO:0000313" key="7">
    <source>
        <dbReference type="EMBL" id="AKF25603.1"/>
    </source>
</evidence>
<dbReference type="InterPro" id="IPR036737">
    <property type="entry name" value="OmpA-like_sf"/>
</dbReference>
<dbReference type="InterPro" id="IPR027367">
    <property type="entry name" value="Gly-zipper_YMGG"/>
</dbReference>
<dbReference type="PROSITE" id="PS51123">
    <property type="entry name" value="OMPA_2"/>
    <property type="match status" value="1"/>
</dbReference>
<dbReference type="PANTHER" id="PTHR30329:SF21">
    <property type="entry name" value="LIPOPROTEIN YIAD-RELATED"/>
    <property type="match status" value="1"/>
</dbReference>
<keyword evidence="3" id="KW-0998">Cell outer membrane</keyword>
<dbReference type="PRINTS" id="PR01021">
    <property type="entry name" value="OMPADOMAIN"/>
</dbReference>
<accession>A0A7U4RR74</accession>
<proteinExistence type="predicted"/>
<dbReference type="Proteomes" id="UP000034444">
    <property type="component" value="Chromosome"/>
</dbReference>
<dbReference type="CDD" id="cd07185">
    <property type="entry name" value="OmpA_C-like"/>
    <property type="match status" value="1"/>
</dbReference>
<dbReference type="KEGG" id="slh:YH65_09590"/>
<gene>
    <name evidence="7" type="ORF">YH65_09590</name>
</gene>
<dbReference type="InterPro" id="IPR006664">
    <property type="entry name" value="OMP_bac"/>
</dbReference>
<dbReference type="Pfam" id="PF13441">
    <property type="entry name" value="Gly-zipper_YMGG"/>
    <property type="match status" value="1"/>
</dbReference>
<evidence type="ECO:0000259" key="6">
    <source>
        <dbReference type="PROSITE" id="PS51123"/>
    </source>
</evidence>
<sequence>MYIKKFKTVTLVSVVAAMLGGCASTGTSNTTDGLIGGAALGALAGQAIGHDTKSTMIGAAIGTAAGGLIGYSLDQQANDIARSLGTGVNNDPLAYLDPNQDLIVSNNGRYVKIMFRDRMMFPTGSSRLTSSASYKVGKVGRILREYPQTIVQVAGFTDDRGGYDYNYRLSRSRAKTVSDRLYREGINNPSYVTGCSYNKPLVPNNSERNMALNRRVEIYLYPNNNVRVDPCR</sequence>
<dbReference type="RefSeq" id="WP_046551671.1">
    <property type="nucleotide sequence ID" value="NZ_CP011308.1"/>
</dbReference>
<feature type="signal peptide" evidence="5">
    <location>
        <begin position="1"/>
        <end position="23"/>
    </location>
</feature>
<dbReference type="EMBL" id="CP011308">
    <property type="protein sequence ID" value="AKF25603.1"/>
    <property type="molecule type" value="Genomic_DNA"/>
</dbReference>
<dbReference type="InterPro" id="IPR006665">
    <property type="entry name" value="OmpA-like"/>
</dbReference>
<comment type="subcellular location">
    <subcellularLocation>
        <location evidence="1">Cell outer membrane</location>
    </subcellularLocation>
</comment>
<reference evidence="7 8" key="1">
    <citation type="submission" date="2015-04" db="EMBL/GenBank/DDBJ databases">
        <title>Complete genome sequence of Sulfurovum lithotrophicum ATCC BAA-797T.</title>
        <authorList>
            <person name="Ahn J."/>
            <person name="Park G."/>
            <person name="Jeon W."/>
            <person name="Jang Y."/>
            <person name="Jang M."/>
            <person name="Lee H."/>
            <person name="Lee H."/>
        </authorList>
    </citation>
    <scope>NUCLEOTIDE SEQUENCE [LARGE SCALE GENOMIC DNA]</scope>
    <source>
        <strain evidence="8">ATCC BAA-797 / 42BKT</strain>
    </source>
</reference>
<keyword evidence="8" id="KW-1185">Reference proteome</keyword>
<keyword evidence="2 4" id="KW-0472">Membrane</keyword>
<evidence type="ECO:0000313" key="8">
    <source>
        <dbReference type="Proteomes" id="UP000034444"/>
    </source>
</evidence>
<evidence type="ECO:0000256" key="3">
    <source>
        <dbReference type="ARBA" id="ARBA00023237"/>
    </source>
</evidence>
<dbReference type="Pfam" id="PF00691">
    <property type="entry name" value="OmpA"/>
    <property type="match status" value="1"/>
</dbReference>
<dbReference type="GO" id="GO:0009279">
    <property type="term" value="C:cell outer membrane"/>
    <property type="evidence" value="ECO:0007669"/>
    <property type="project" value="UniProtKB-SubCell"/>
</dbReference>